<evidence type="ECO:0000256" key="7">
    <source>
        <dbReference type="ARBA" id="ARBA00023224"/>
    </source>
</evidence>
<keyword evidence="6" id="KW-0675">Receptor</keyword>
<evidence type="ECO:0000256" key="2">
    <source>
        <dbReference type="ARBA" id="ARBA00022475"/>
    </source>
</evidence>
<keyword evidence="10" id="KW-1185">Reference proteome</keyword>
<evidence type="ECO:0000313" key="9">
    <source>
        <dbReference type="EMBL" id="CAH1394830.1"/>
    </source>
</evidence>
<evidence type="ECO:0000256" key="8">
    <source>
        <dbReference type="SAM" id="Phobius"/>
    </source>
</evidence>
<evidence type="ECO:0000256" key="5">
    <source>
        <dbReference type="ARBA" id="ARBA00023136"/>
    </source>
</evidence>
<name>A0A9P0H4J4_NEZVI</name>
<dbReference type="GO" id="GO:0008049">
    <property type="term" value="P:male courtship behavior"/>
    <property type="evidence" value="ECO:0007669"/>
    <property type="project" value="TreeGrafter"/>
</dbReference>
<proteinExistence type="predicted"/>
<sequence>MFQSKEFNKQLYQLMIEDSTNELIHNEKLKLYISMKSEVIFTACGLFNLDYTLLFSMISSATTYLVILIQFGHIENMDHQPLSTLMHNITYTNISTPIPISITS</sequence>
<accession>A0A9P0H4J4</accession>
<keyword evidence="4 8" id="KW-1133">Transmembrane helix</keyword>
<feature type="transmembrane region" description="Helical" evidence="8">
    <location>
        <begin position="51"/>
        <end position="71"/>
    </location>
</feature>
<organism evidence="9 10">
    <name type="scientific">Nezara viridula</name>
    <name type="common">Southern green stink bug</name>
    <name type="synonym">Cimex viridulus</name>
    <dbReference type="NCBI Taxonomy" id="85310"/>
    <lineage>
        <taxon>Eukaryota</taxon>
        <taxon>Metazoa</taxon>
        <taxon>Ecdysozoa</taxon>
        <taxon>Arthropoda</taxon>
        <taxon>Hexapoda</taxon>
        <taxon>Insecta</taxon>
        <taxon>Pterygota</taxon>
        <taxon>Neoptera</taxon>
        <taxon>Paraneoptera</taxon>
        <taxon>Hemiptera</taxon>
        <taxon>Heteroptera</taxon>
        <taxon>Panheteroptera</taxon>
        <taxon>Pentatomomorpha</taxon>
        <taxon>Pentatomoidea</taxon>
        <taxon>Pentatomidae</taxon>
        <taxon>Pentatominae</taxon>
        <taxon>Nezara</taxon>
    </lineage>
</organism>
<evidence type="ECO:0000256" key="1">
    <source>
        <dbReference type="ARBA" id="ARBA00004651"/>
    </source>
</evidence>
<evidence type="ECO:0000256" key="4">
    <source>
        <dbReference type="ARBA" id="ARBA00022989"/>
    </source>
</evidence>
<dbReference type="GO" id="GO:0007165">
    <property type="term" value="P:signal transduction"/>
    <property type="evidence" value="ECO:0007669"/>
    <property type="project" value="UniProtKB-KW"/>
</dbReference>
<dbReference type="GO" id="GO:0005886">
    <property type="term" value="C:plasma membrane"/>
    <property type="evidence" value="ECO:0007669"/>
    <property type="project" value="UniProtKB-SubCell"/>
</dbReference>
<dbReference type="OrthoDB" id="6366728at2759"/>
<dbReference type="GO" id="GO:0030424">
    <property type="term" value="C:axon"/>
    <property type="evidence" value="ECO:0007669"/>
    <property type="project" value="TreeGrafter"/>
</dbReference>
<dbReference type="GO" id="GO:0030425">
    <property type="term" value="C:dendrite"/>
    <property type="evidence" value="ECO:0007669"/>
    <property type="project" value="TreeGrafter"/>
</dbReference>
<comment type="subcellular location">
    <subcellularLocation>
        <location evidence="1">Cell membrane</location>
        <topology evidence="1">Multi-pass membrane protein</topology>
    </subcellularLocation>
</comment>
<keyword evidence="5 8" id="KW-0472">Membrane</keyword>
<dbReference type="GO" id="GO:0050909">
    <property type="term" value="P:sensory perception of taste"/>
    <property type="evidence" value="ECO:0007669"/>
    <property type="project" value="InterPro"/>
</dbReference>
<keyword evidence="3 8" id="KW-0812">Transmembrane</keyword>
<keyword evidence="7" id="KW-0807">Transducer</keyword>
<evidence type="ECO:0000256" key="6">
    <source>
        <dbReference type="ARBA" id="ARBA00023170"/>
    </source>
</evidence>
<evidence type="ECO:0000313" key="10">
    <source>
        <dbReference type="Proteomes" id="UP001152798"/>
    </source>
</evidence>
<dbReference type="Pfam" id="PF08395">
    <property type="entry name" value="7tm_7"/>
    <property type="match status" value="1"/>
</dbReference>
<dbReference type="GO" id="GO:0043025">
    <property type="term" value="C:neuronal cell body"/>
    <property type="evidence" value="ECO:0007669"/>
    <property type="project" value="TreeGrafter"/>
</dbReference>
<dbReference type="EMBL" id="OV725079">
    <property type="protein sequence ID" value="CAH1394830.1"/>
    <property type="molecule type" value="Genomic_DNA"/>
</dbReference>
<dbReference type="PANTHER" id="PTHR21143:SF133">
    <property type="entry name" value="GUSTATORY AND PHEROMONE RECEPTOR 32A-RELATED"/>
    <property type="match status" value="1"/>
</dbReference>
<dbReference type="InterPro" id="IPR013604">
    <property type="entry name" value="7TM_chemorcpt"/>
</dbReference>
<dbReference type="Proteomes" id="UP001152798">
    <property type="component" value="Chromosome 3"/>
</dbReference>
<protein>
    <submittedName>
        <fullName evidence="9">Uncharacterized protein</fullName>
    </submittedName>
</protein>
<gene>
    <name evidence="9" type="ORF">NEZAVI_LOCUS5232</name>
</gene>
<evidence type="ECO:0000256" key="3">
    <source>
        <dbReference type="ARBA" id="ARBA00022692"/>
    </source>
</evidence>
<reference evidence="9" key="1">
    <citation type="submission" date="2022-01" db="EMBL/GenBank/DDBJ databases">
        <authorList>
            <person name="King R."/>
        </authorList>
    </citation>
    <scope>NUCLEOTIDE SEQUENCE</scope>
</reference>
<dbReference type="PANTHER" id="PTHR21143">
    <property type="entry name" value="INVERTEBRATE GUSTATORY RECEPTOR"/>
    <property type="match status" value="1"/>
</dbReference>
<keyword evidence="2" id="KW-1003">Cell membrane</keyword>
<dbReference type="AlphaFoldDB" id="A0A9P0H4J4"/>
<dbReference type="GO" id="GO:0007635">
    <property type="term" value="P:chemosensory behavior"/>
    <property type="evidence" value="ECO:0007669"/>
    <property type="project" value="TreeGrafter"/>
</dbReference>